<organism evidence="13 14">
    <name type="scientific">Auraticoccus monumenti</name>
    <dbReference type="NCBI Taxonomy" id="675864"/>
    <lineage>
        <taxon>Bacteria</taxon>
        <taxon>Bacillati</taxon>
        <taxon>Actinomycetota</taxon>
        <taxon>Actinomycetes</taxon>
        <taxon>Propionibacteriales</taxon>
        <taxon>Propionibacteriaceae</taxon>
        <taxon>Auraticoccus</taxon>
    </lineage>
</organism>
<dbReference type="InterPro" id="IPR002161">
    <property type="entry name" value="PdxT/SNO"/>
</dbReference>
<reference evidence="13 14" key="1">
    <citation type="submission" date="2016-10" db="EMBL/GenBank/DDBJ databases">
        <authorList>
            <person name="de Groot N.N."/>
        </authorList>
    </citation>
    <scope>NUCLEOTIDE SEQUENCE [LARGE SCALE GENOMIC DNA]</scope>
    <source>
        <strain evidence="13 14">MON 2.2</strain>
    </source>
</reference>
<dbReference type="PROSITE" id="PS51273">
    <property type="entry name" value="GATASE_TYPE_1"/>
    <property type="match status" value="1"/>
</dbReference>
<dbReference type="GO" id="GO:0006543">
    <property type="term" value="P:L-glutamine catabolic process"/>
    <property type="evidence" value="ECO:0007669"/>
    <property type="project" value="UniProtKB-UniRule"/>
</dbReference>
<name>A0A1G6S096_9ACTN</name>
<evidence type="ECO:0000256" key="12">
    <source>
        <dbReference type="PIRSR" id="PIRSR005639-2"/>
    </source>
</evidence>
<feature type="binding site" evidence="10 12">
    <location>
        <begin position="51"/>
        <end position="53"/>
    </location>
    <ligand>
        <name>L-glutamine</name>
        <dbReference type="ChEBI" id="CHEBI:58359"/>
    </ligand>
</feature>
<dbReference type="NCBIfam" id="TIGR03800">
    <property type="entry name" value="PLP_synth_Pdx2"/>
    <property type="match status" value="1"/>
</dbReference>
<feature type="binding site" evidence="10 12">
    <location>
        <begin position="140"/>
        <end position="141"/>
    </location>
    <ligand>
        <name>L-glutamine</name>
        <dbReference type="ChEBI" id="CHEBI:58359"/>
    </ligand>
</feature>
<dbReference type="HAMAP" id="MF_01615">
    <property type="entry name" value="PdxT"/>
    <property type="match status" value="1"/>
</dbReference>
<comment type="similarity">
    <text evidence="1 10">Belongs to the glutaminase PdxT/SNO family.</text>
</comment>
<evidence type="ECO:0000256" key="11">
    <source>
        <dbReference type="PIRSR" id="PIRSR005639-1"/>
    </source>
</evidence>
<keyword evidence="2 10" id="KW-0378">Hydrolase</keyword>
<accession>A0A1G6S096</accession>
<comment type="catalytic activity">
    <reaction evidence="6 10">
        <text>aldehydo-D-ribose 5-phosphate + D-glyceraldehyde 3-phosphate + L-glutamine = pyridoxal 5'-phosphate + L-glutamate + phosphate + 3 H2O + H(+)</text>
        <dbReference type="Rhea" id="RHEA:31507"/>
        <dbReference type="ChEBI" id="CHEBI:15377"/>
        <dbReference type="ChEBI" id="CHEBI:15378"/>
        <dbReference type="ChEBI" id="CHEBI:29985"/>
        <dbReference type="ChEBI" id="CHEBI:43474"/>
        <dbReference type="ChEBI" id="CHEBI:58273"/>
        <dbReference type="ChEBI" id="CHEBI:58359"/>
        <dbReference type="ChEBI" id="CHEBI:59776"/>
        <dbReference type="ChEBI" id="CHEBI:597326"/>
        <dbReference type="EC" id="4.3.3.6"/>
    </reaction>
</comment>
<evidence type="ECO:0000256" key="3">
    <source>
        <dbReference type="ARBA" id="ARBA00022898"/>
    </source>
</evidence>
<evidence type="ECO:0000256" key="6">
    <source>
        <dbReference type="ARBA" id="ARBA00047992"/>
    </source>
</evidence>
<dbReference type="PROSITE" id="PS01236">
    <property type="entry name" value="PDXT_SNO_1"/>
    <property type="match status" value="1"/>
</dbReference>
<feature type="active site" description="Charge relay system" evidence="10 11">
    <location>
        <position position="183"/>
    </location>
</feature>
<sequence>MSTTSPVVGVLAVQGDVGAHARALTAAGALPRRVRRPEDLAGLSGLVLPGGESTTMDTLLRRYDLVDPLRQLLDDGTPVLGTCAGMVLLAERLLDGSPGQRTLGRLDVTVRRNAFGRQLDSFETDVTVTGLEDPFPAVFIRAPWVEGLGPRAVTLATVGDGRGGRRVVAVQQGSVLATSFHPELTADHRVHGLLVDLARG</sequence>
<dbReference type="UniPathway" id="UPA00245"/>
<dbReference type="PANTHER" id="PTHR31559">
    <property type="entry name" value="PYRIDOXAL 5'-PHOSPHATE SYNTHASE SUBUNIT SNO"/>
    <property type="match status" value="1"/>
</dbReference>
<dbReference type="GO" id="GO:0004359">
    <property type="term" value="F:glutaminase activity"/>
    <property type="evidence" value="ECO:0007669"/>
    <property type="project" value="UniProtKB-UniRule"/>
</dbReference>
<dbReference type="GO" id="GO:0005829">
    <property type="term" value="C:cytosol"/>
    <property type="evidence" value="ECO:0007669"/>
    <property type="project" value="TreeGrafter"/>
</dbReference>
<evidence type="ECO:0000256" key="9">
    <source>
        <dbReference type="ARBA" id="ARBA00064749"/>
    </source>
</evidence>
<keyword evidence="3 10" id="KW-0663">Pyridoxal phosphate</keyword>
<dbReference type="SUPFAM" id="SSF52317">
    <property type="entry name" value="Class I glutamine amidotransferase-like"/>
    <property type="match status" value="1"/>
</dbReference>
<dbReference type="AlphaFoldDB" id="A0A1G6S096"/>
<gene>
    <name evidence="10" type="primary">pdxT</name>
    <name evidence="13" type="ORF">SAMN04489747_0172</name>
</gene>
<dbReference type="FunFam" id="3.40.50.880:FF:000010">
    <property type="entry name" value="uncharacterized protein LOC100176842 isoform X2"/>
    <property type="match status" value="1"/>
</dbReference>
<evidence type="ECO:0000256" key="1">
    <source>
        <dbReference type="ARBA" id="ARBA00008345"/>
    </source>
</evidence>
<keyword evidence="14" id="KW-1185">Reference proteome</keyword>
<keyword evidence="5 10" id="KW-0456">Lyase</keyword>
<dbReference type="RefSeq" id="WP_090589717.1">
    <property type="nucleotide sequence ID" value="NZ_LT629688.1"/>
</dbReference>
<dbReference type="Gene3D" id="3.40.50.880">
    <property type="match status" value="1"/>
</dbReference>
<dbReference type="PIRSF" id="PIRSF005639">
    <property type="entry name" value="Glut_amidoT_SNO"/>
    <property type="match status" value="1"/>
</dbReference>
<dbReference type="Proteomes" id="UP000198546">
    <property type="component" value="Chromosome i"/>
</dbReference>
<feature type="binding site" evidence="10 12">
    <location>
        <position position="112"/>
    </location>
    <ligand>
        <name>L-glutamine</name>
        <dbReference type="ChEBI" id="CHEBI:58359"/>
    </ligand>
</feature>
<evidence type="ECO:0000313" key="14">
    <source>
        <dbReference type="Proteomes" id="UP000198546"/>
    </source>
</evidence>
<dbReference type="OrthoDB" id="9810320at2"/>
<feature type="active site" description="Charge relay system" evidence="10 11">
    <location>
        <position position="181"/>
    </location>
</feature>
<dbReference type="InterPro" id="IPR021196">
    <property type="entry name" value="PdxT/SNO_CS"/>
</dbReference>
<dbReference type="PANTHER" id="PTHR31559:SF0">
    <property type="entry name" value="PYRIDOXAL 5'-PHOSPHATE SYNTHASE SUBUNIT SNO1-RELATED"/>
    <property type="match status" value="1"/>
</dbReference>
<dbReference type="PROSITE" id="PS51130">
    <property type="entry name" value="PDXT_SNO_2"/>
    <property type="match status" value="1"/>
</dbReference>
<dbReference type="InterPro" id="IPR029062">
    <property type="entry name" value="Class_I_gatase-like"/>
</dbReference>
<dbReference type="EC" id="3.5.1.2" evidence="10"/>
<evidence type="ECO:0000256" key="2">
    <source>
        <dbReference type="ARBA" id="ARBA00022801"/>
    </source>
</evidence>
<dbReference type="EC" id="4.3.3.6" evidence="10"/>
<dbReference type="GO" id="GO:0008614">
    <property type="term" value="P:pyridoxine metabolic process"/>
    <property type="evidence" value="ECO:0007669"/>
    <property type="project" value="TreeGrafter"/>
</dbReference>
<feature type="active site" description="Nucleophile" evidence="10 11">
    <location>
        <position position="83"/>
    </location>
</feature>
<keyword evidence="4 10" id="KW-0315">Glutamine amidotransferase</keyword>
<comment type="function">
    <text evidence="8 10">Catalyzes the hydrolysis of glutamine to glutamate and ammonia as part of the biosynthesis of pyridoxal 5'-phosphate. The resulting ammonia molecule is channeled to the active site of PdxS.</text>
</comment>
<evidence type="ECO:0000256" key="10">
    <source>
        <dbReference type="HAMAP-Rule" id="MF_01615"/>
    </source>
</evidence>
<comment type="subunit">
    <text evidence="9 10">In the presence of PdxS, forms a dodecamer of heterodimers. Only shows activity in the heterodimer.</text>
</comment>
<dbReference type="Pfam" id="PF01174">
    <property type="entry name" value="SNO"/>
    <property type="match status" value="1"/>
</dbReference>
<evidence type="ECO:0000256" key="7">
    <source>
        <dbReference type="ARBA" id="ARBA00049534"/>
    </source>
</evidence>
<dbReference type="GO" id="GO:1903600">
    <property type="term" value="C:glutaminase complex"/>
    <property type="evidence" value="ECO:0007669"/>
    <property type="project" value="TreeGrafter"/>
</dbReference>
<evidence type="ECO:0000256" key="8">
    <source>
        <dbReference type="ARBA" id="ARBA00054599"/>
    </source>
</evidence>
<protein>
    <recommendedName>
        <fullName evidence="10">Pyridoxal 5'-phosphate synthase subunit PdxT</fullName>
        <ecNumber evidence="10">4.3.3.6</ecNumber>
    </recommendedName>
    <alternativeName>
        <fullName evidence="10">Pdx2</fullName>
    </alternativeName>
    <alternativeName>
        <fullName evidence="10">Pyridoxal 5'-phosphate synthase glutaminase subunit</fullName>
        <ecNumber evidence="10">3.5.1.2</ecNumber>
    </alternativeName>
</protein>
<comment type="catalytic activity">
    <reaction evidence="7 10">
        <text>L-glutamine + H2O = L-glutamate + NH4(+)</text>
        <dbReference type="Rhea" id="RHEA:15889"/>
        <dbReference type="ChEBI" id="CHEBI:15377"/>
        <dbReference type="ChEBI" id="CHEBI:28938"/>
        <dbReference type="ChEBI" id="CHEBI:29985"/>
        <dbReference type="ChEBI" id="CHEBI:58359"/>
        <dbReference type="EC" id="3.5.1.2"/>
    </reaction>
</comment>
<evidence type="ECO:0000256" key="4">
    <source>
        <dbReference type="ARBA" id="ARBA00022962"/>
    </source>
</evidence>
<dbReference type="CDD" id="cd01749">
    <property type="entry name" value="GATase1_PB"/>
    <property type="match status" value="1"/>
</dbReference>
<evidence type="ECO:0000256" key="5">
    <source>
        <dbReference type="ARBA" id="ARBA00023239"/>
    </source>
</evidence>
<comment type="pathway">
    <text evidence="10">Cofactor biosynthesis; pyridoxal 5'-phosphate biosynthesis.</text>
</comment>
<dbReference type="EMBL" id="LT629688">
    <property type="protein sequence ID" value="SDD10093.1"/>
    <property type="molecule type" value="Genomic_DNA"/>
</dbReference>
<dbReference type="GO" id="GO:0042823">
    <property type="term" value="P:pyridoxal phosphate biosynthetic process"/>
    <property type="evidence" value="ECO:0007669"/>
    <property type="project" value="UniProtKB-UniRule"/>
</dbReference>
<dbReference type="GO" id="GO:0036381">
    <property type="term" value="F:pyridoxal 5'-phosphate synthase (glutamine hydrolysing) activity"/>
    <property type="evidence" value="ECO:0007669"/>
    <property type="project" value="UniProtKB-UniRule"/>
</dbReference>
<proteinExistence type="inferred from homology"/>
<evidence type="ECO:0000313" key="13">
    <source>
        <dbReference type="EMBL" id="SDD10093.1"/>
    </source>
</evidence>
<dbReference type="STRING" id="675864.SAMN04489747_0172"/>